<dbReference type="Proteomes" id="UP000334923">
    <property type="component" value="Unassembled WGS sequence"/>
</dbReference>
<dbReference type="Gene3D" id="1.20.1220.20">
    <property type="entry name" value="Uncharcterised protein PF01724"/>
    <property type="match status" value="1"/>
</dbReference>
<dbReference type="Pfam" id="PF01724">
    <property type="entry name" value="DUF29"/>
    <property type="match status" value="1"/>
</dbReference>
<proteinExistence type="predicted"/>
<accession>A0A5E6MHS5</accession>
<dbReference type="EMBL" id="CABFVA020000114">
    <property type="protein sequence ID" value="VVM07867.1"/>
    <property type="molecule type" value="Genomic_DNA"/>
</dbReference>
<keyword evidence="2" id="KW-1185">Reference proteome</keyword>
<reference evidence="1 2" key="1">
    <citation type="submission" date="2019-09" db="EMBL/GenBank/DDBJ databases">
        <authorList>
            <person name="Cremers G."/>
        </authorList>
    </citation>
    <scope>NUCLEOTIDE SEQUENCE [LARGE SCALE GENOMIC DNA]</scope>
    <source>
        <strain evidence="1">4A</strain>
    </source>
</reference>
<dbReference type="AlphaFoldDB" id="A0A5E6MHS5"/>
<dbReference type="OrthoDB" id="5766125at2"/>
<evidence type="ECO:0000313" key="1">
    <source>
        <dbReference type="EMBL" id="VVM07867.1"/>
    </source>
</evidence>
<organism evidence="1 2">
    <name type="scientific">Methylacidimicrobium tartarophylax</name>
    <dbReference type="NCBI Taxonomy" id="1041768"/>
    <lineage>
        <taxon>Bacteria</taxon>
        <taxon>Pseudomonadati</taxon>
        <taxon>Verrucomicrobiota</taxon>
        <taxon>Methylacidimicrobium</taxon>
    </lineage>
</organism>
<name>A0A5E6MHS5_9BACT</name>
<sequence length="56" mass="6455">MTAKELYERDFYAGTQETARLLREGRFEKLDIKASLMRSRTWEAASGAIWRVGSNS</sequence>
<protein>
    <submittedName>
        <fullName evidence="1">Uncharacterized protein</fullName>
    </submittedName>
</protein>
<evidence type="ECO:0000313" key="2">
    <source>
        <dbReference type="Proteomes" id="UP000334923"/>
    </source>
</evidence>
<gene>
    <name evidence="1" type="ORF">MAMT_01964</name>
</gene>